<organism evidence="4 5">
    <name type="scientific">Cryptosporangium aurantiacum</name>
    <dbReference type="NCBI Taxonomy" id="134849"/>
    <lineage>
        <taxon>Bacteria</taxon>
        <taxon>Bacillati</taxon>
        <taxon>Actinomycetota</taxon>
        <taxon>Actinomycetes</taxon>
        <taxon>Cryptosporangiales</taxon>
        <taxon>Cryptosporangiaceae</taxon>
        <taxon>Cryptosporangium</taxon>
    </lineage>
</organism>
<accession>A0A1M7QVE8</accession>
<dbReference type="AlphaFoldDB" id="A0A1M7QVE8"/>
<dbReference type="GO" id="GO:0006285">
    <property type="term" value="P:base-excision repair, AP site formation"/>
    <property type="evidence" value="ECO:0007669"/>
    <property type="project" value="TreeGrafter"/>
</dbReference>
<dbReference type="Gene3D" id="1.10.340.30">
    <property type="entry name" value="Hypothetical protein, domain 2"/>
    <property type="match status" value="1"/>
</dbReference>
<dbReference type="GO" id="GO:0032993">
    <property type="term" value="C:protein-DNA complex"/>
    <property type="evidence" value="ECO:0007669"/>
    <property type="project" value="TreeGrafter"/>
</dbReference>
<dbReference type="SUPFAM" id="SSF48150">
    <property type="entry name" value="DNA-glycosylase"/>
    <property type="match status" value="1"/>
</dbReference>
<evidence type="ECO:0000256" key="1">
    <source>
        <dbReference type="ARBA" id="ARBA00022763"/>
    </source>
</evidence>
<dbReference type="GO" id="GO:0043916">
    <property type="term" value="F:DNA-7-methylguanine glycosylase activity"/>
    <property type="evidence" value="ECO:0007669"/>
    <property type="project" value="TreeGrafter"/>
</dbReference>
<feature type="region of interest" description="Disordered" evidence="3">
    <location>
        <begin position="33"/>
        <end position="60"/>
    </location>
</feature>
<dbReference type="GO" id="GO:0006307">
    <property type="term" value="P:DNA alkylation repair"/>
    <property type="evidence" value="ECO:0007669"/>
    <property type="project" value="TreeGrafter"/>
</dbReference>
<evidence type="ECO:0000313" key="5">
    <source>
        <dbReference type="Proteomes" id="UP000184440"/>
    </source>
</evidence>
<dbReference type="GO" id="GO:0008725">
    <property type="term" value="F:DNA-3-methyladenine glycosylase activity"/>
    <property type="evidence" value="ECO:0007669"/>
    <property type="project" value="TreeGrafter"/>
</dbReference>
<evidence type="ECO:0000313" key="4">
    <source>
        <dbReference type="EMBL" id="SHN35514.1"/>
    </source>
</evidence>
<gene>
    <name evidence="4" type="ORF">SAMN05443668_105408</name>
</gene>
<keyword evidence="1" id="KW-0227">DNA damage</keyword>
<dbReference type="Proteomes" id="UP000184440">
    <property type="component" value="Unassembled WGS sequence"/>
</dbReference>
<keyword evidence="5" id="KW-1185">Reference proteome</keyword>
<name>A0A1M7QVE8_9ACTN</name>
<dbReference type="EMBL" id="FRCS01000005">
    <property type="protein sequence ID" value="SHN35514.1"/>
    <property type="molecule type" value="Genomic_DNA"/>
</dbReference>
<keyword evidence="2" id="KW-0234">DNA repair</keyword>
<dbReference type="PANTHER" id="PTHR43003:SF6">
    <property type="entry name" value="DNA GLYCOSYLASE"/>
    <property type="match status" value="1"/>
</dbReference>
<dbReference type="STRING" id="134849.SAMN05443668_105408"/>
<dbReference type="InterPro" id="IPR051912">
    <property type="entry name" value="Alkylbase_DNA_Glycosylase/TA"/>
</dbReference>
<dbReference type="PANTHER" id="PTHR43003">
    <property type="entry name" value="DNA-3-METHYLADENINE GLYCOSYLASE"/>
    <property type="match status" value="1"/>
</dbReference>
<dbReference type="GO" id="GO:0005737">
    <property type="term" value="C:cytoplasm"/>
    <property type="evidence" value="ECO:0007669"/>
    <property type="project" value="TreeGrafter"/>
</dbReference>
<dbReference type="GO" id="GO:0032131">
    <property type="term" value="F:alkylated DNA binding"/>
    <property type="evidence" value="ECO:0007669"/>
    <property type="project" value="TreeGrafter"/>
</dbReference>
<evidence type="ECO:0000256" key="2">
    <source>
        <dbReference type="ARBA" id="ARBA00023204"/>
    </source>
</evidence>
<reference evidence="4 5" key="1">
    <citation type="submission" date="2016-11" db="EMBL/GenBank/DDBJ databases">
        <authorList>
            <person name="Jaros S."/>
            <person name="Januszkiewicz K."/>
            <person name="Wedrychowicz H."/>
        </authorList>
    </citation>
    <scope>NUCLEOTIDE SEQUENCE [LARGE SCALE GENOMIC DNA]</scope>
    <source>
        <strain evidence="4 5">DSM 46144</strain>
    </source>
</reference>
<sequence length="317" mass="34461">MRAISAEAVAASPLSRDWQPPFPLDLRRSLGHLARGKGDPTQRLTDGALWRTAPTPDGPGTIRLRRTDRIHADAWGPGGPWLLEHLPSLLCADDDVSDFSGVLDAAPHPVLSEAWRLCGGGLRFPATRLLFDQVSVAVLEQKVTGIEARRSWRELVWRFGSPAPGPAPSGMAVAPYPADWLAIPDWEWHKAGVDLSRRRAIRAAATVAARLDQLAHGPVVNAVRVLCTLPGIGPWTAAEAVQRAMSGADAVSVGDFHLPNVVGWALVGRKLDDAGMLEVLAPYAPHRARAIRLVEVGPAQRPPRRGPRFSPRDYRRF</sequence>
<proteinExistence type="predicted"/>
<protein>
    <submittedName>
        <fullName evidence="4">3-methyladenine DNA glycosylase/8-oxoguanine DNA glycosylase</fullName>
    </submittedName>
</protein>
<dbReference type="InterPro" id="IPR011257">
    <property type="entry name" value="DNA_glycosylase"/>
</dbReference>
<evidence type="ECO:0000256" key="3">
    <source>
        <dbReference type="SAM" id="MobiDB-lite"/>
    </source>
</evidence>